<protein>
    <submittedName>
        <fullName evidence="1">Uncharacterized protein</fullName>
    </submittedName>
</protein>
<dbReference type="RefSeq" id="WP_101918499.1">
    <property type="nucleotide sequence ID" value="NZ_JAJGWR010000004.1"/>
</dbReference>
<organism evidence="1 2">
    <name type="scientific">Tenacibaculum piscium</name>
    <dbReference type="NCBI Taxonomy" id="1458515"/>
    <lineage>
        <taxon>Bacteria</taxon>
        <taxon>Pseudomonadati</taxon>
        <taxon>Bacteroidota</taxon>
        <taxon>Flavobacteriia</taxon>
        <taxon>Flavobacteriales</taxon>
        <taxon>Flavobacteriaceae</taxon>
        <taxon>Tenacibaculum</taxon>
    </lineage>
</organism>
<sequence length="105" mass="11841">MPYKPLDLSTFKIDAKVASILKIGQQEYQTILGIGLIQEEIAPKIAVVEKTQAVESVPSVELVLNTDSIDEQDPEKDKKISEIVFDFLFEPKFDNMFTMFSKKAS</sequence>
<dbReference type="Proteomes" id="UP000234211">
    <property type="component" value="Unassembled WGS sequence"/>
</dbReference>
<name>A0A2H1YK40_9FLAO</name>
<dbReference type="OrthoDB" id="9975646at2"/>
<dbReference type="EMBL" id="OENF01000042">
    <property type="protein sequence ID" value="SOS75876.1"/>
    <property type="molecule type" value="Genomic_DNA"/>
</dbReference>
<evidence type="ECO:0000313" key="2">
    <source>
        <dbReference type="Proteomes" id="UP000234211"/>
    </source>
</evidence>
<evidence type="ECO:0000313" key="1">
    <source>
        <dbReference type="EMBL" id="SOS75876.1"/>
    </source>
</evidence>
<dbReference type="GeneID" id="86943711"/>
<reference evidence="2" key="1">
    <citation type="submission" date="2017-11" db="EMBL/GenBank/DDBJ databases">
        <authorList>
            <person name="Duchaud E."/>
        </authorList>
    </citation>
    <scope>NUCLEOTIDE SEQUENCE [LARGE SCALE GENOMIC DNA]</scope>
    <source>
        <strain evidence="2">Tenacibaculum sp. TNO020</strain>
    </source>
</reference>
<proteinExistence type="predicted"/>
<gene>
    <name evidence="1" type="ORF">TNO020_70185</name>
</gene>
<dbReference type="AlphaFoldDB" id="A0A2H1YK40"/>
<keyword evidence="2" id="KW-1185">Reference proteome</keyword>
<accession>A0A2H1YK40</accession>